<dbReference type="InterPro" id="IPR010982">
    <property type="entry name" value="Lambda_DNA-bd_dom_sf"/>
</dbReference>
<dbReference type="EMBL" id="VJXR01000045">
    <property type="protein sequence ID" value="TRW44390.1"/>
    <property type="molecule type" value="Genomic_DNA"/>
</dbReference>
<accession>A0A552WNR1</accession>
<dbReference type="Pfam" id="PF01381">
    <property type="entry name" value="HTH_3"/>
    <property type="match status" value="1"/>
</dbReference>
<protein>
    <submittedName>
        <fullName evidence="2">Helix-turn-helix transcriptional regulator</fullName>
    </submittedName>
</protein>
<gene>
    <name evidence="2" type="ORF">FJ693_13755</name>
</gene>
<dbReference type="CDD" id="cd00093">
    <property type="entry name" value="HTH_XRE"/>
    <property type="match status" value="1"/>
</dbReference>
<dbReference type="Proteomes" id="UP000318693">
    <property type="component" value="Unassembled WGS sequence"/>
</dbReference>
<organism evidence="2 3">
    <name type="scientific">Georgenia yuyongxinii</name>
    <dbReference type="NCBI Taxonomy" id="2589797"/>
    <lineage>
        <taxon>Bacteria</taxon>
        <taxon>Bacillati</taxon>
        <taxon>Actinomycetota</taxon>
        <taxon>Actinomycetes</taxon>
        <taxon>Micrococcales</taxon>
        <taxon>Bogoriellaceae</taxon>
        <taxon>Georgenia</taxon>
    </lineage>
</organism>
<name>A0A552WNR1_9MICO</name>
<reference evidence="2 3" key="1">
    <citation type="submission" date="2019-07" db="EMBL/GenBank/DDBJ databases">
        <title>Georgenia wutianyii sp. nov. and Georgenia *** sp. nov. isolated from plateau pika (Ochotona curzoniae) in the Qinghai-Tibet plateau of China.</title>
        <authorList>
            <person name="Tian Z."/>
        </authorList>
    </citation>
    <scope>NUCLEOTIDE SEQUENCE [LARGE SCALE GENOMIC DNA]</scope>
    <source>
        <strain evidence="2 3">Z446</strain>
    </source>
</reference>
<evidence type="ECO:0000313" key="2">
    <source>
        <dbReference type="EMBL" id="TRW44390.1"/>
    </source>
</evidence>
<dbReference type="SUPFAM" id="SSF47413">
    <property type="entry name" value="lambda repressor-like DNA-binding domains"/>
    <property type="match status" value="1"/>
</dbReference>
<evidence type="ECO:0000259" key="1">
    <source>
        <dbReference type="PROSITE" id="PS50943"/>
    </source>
</evidence>
<evidence type="ECO:0000313" key="3">
    <source>
        <dbReference type="Proteomes" id="UP000318693"/>
    </source>
</evidence>
<dbReference type="AlphaFoldDB" id="A0A552WNR1"/>
<dbReference type="Gene3D" id="1.10.260.40">
    <property type="entry name" value="lambda repressor-like DNA-binding domains"/>
    <property type="match status" value="1"/>
</dbReference>
<keyword evidence="3" id="KW-1185">Reference proteome</keyword>
<proteinExistence type="predicted"/>
<feature type="domain" description="HTH cro/C1-type" evidence="1">
    <location>
        <begin position="50"/>
        <end position="104"/>
    </location>
</feature>
<dbReference type="GO" id="GO:0003677">
    <property type="term" value="F:DNA binding"/>
    <property type="evidence" value="ECO:0007669"/>
    <property type="project" value="InterPro"/>
</dbReference>
<sequence length="108" mass="12073">MKPGYVPRDFARTPRLFGAHLDIAWKTATSRREAVQIRASQLQHQVAVAVRAMRTEQQLTQKALADNSGMTELRLGRLLRGEQPMRLEDVAILELTLGINLVGVTAPR</sequence>
<dbReference type="RefSeq" id="WP_143419050.1">
    <property type="nucleotide sequence ID" value="NZ_VJXR01000045.1"/>
</dbReference>
<comment type="caution">
    <text evidence="2">The sequence shown here is derived from an EMBL/GenBank/DDBJ whole genome shotgun (WGS) entry which is preliminary data.</text>
</comment>
<dbReference type="SMART" id="SM00530">
    <property type="entry name" value="HTH_XRE"/>
    <property type="match status" value="1"/>
</dbReference>
<dbReference type="InterPro" id="IPR001387">
    <property type="entry name" value="Cro/C1-type_HTH"/>
</dbReference>
<dbReference type="PROSITE" id="PS50943">
    <property type="entry name" value="HTH_CROC1"/>
    <property type="match status" value="1"/>
</dbReference>